<proteinExistence type="predicted"/>
<feature type="transmembrane region" description="Helical" evidence="1">
    <location>
        <begin position="43"/>
        <end position="63"/>
    </location>
</feature>
<keyword evidence="1" id="KW-1133">Transmembrane helix</keyword>
<evidence type="ECO:0000313" key="3">
    <source>
        <dbReference type="EMBL" id="ADC61933.1"/>
    </source>
</evidence>
<dbReference type="EMBL" id="CP001896">
    <property type="protein sequence ID" value="ADC61933.1"/>
    <property type="molecule type" value="Genomic_DNA"/>
</dbReference>
<dbReference type="InterPro" id="IPR008024">
    <property type="entry name" value="YiaAB"/>
</dbReference>
<feature type="domain" description="YiaAB two helix" evidence="2">
    <location>
        <begin position="76"/>
        <end position="128"/>
    </location>
</feature>
<gene>
    <name evidence="3" type="ordered locus">Alvin_0990</name>
</gene>
<reference evidence="3 4" key="1">
    <citation type="journal article" date="2011" name="Stand. Genomic Sci.">
        <title>Complete genome sequence of Allochromatium vinosum DSM 180(T).</title>
        <authorList>
            <person name="Weissgerber T."/>
            <person name="Zigann R."/>
            <person name="Bruce D."/>
            <person name="Chang Y.J."/>
            <person name="Detter J.C."/>
            <person name="Han C."/>
            <person name="Hauser L."/>
            <person name="Jeffries C.D."/>
            <person name="Land M."/>
            <person name="Munk A.C."/>
            <person name="Tapia R."/>
            <person name="Dahl C."/>
        </authorList>
    </citation>
    <scope>NUCLEOTIDE SEQUENCE [LARGE SCALE GENOMIC DNA]</scope>
    <source>
        <strain evidence="4">ATCC 17899 / DSM 180 / NBRC 103801 / NCIMB 10441 / D</strain>
    </source>
</reference>
<accession>D3RRM9</accession>
<dbReference type="GO" id="GO:0006974">
    <property type="term" value="P:DNA damage response"/>
    <property type="evidence" value="ECO:0007669"/>
    <property type="project" value="TreeGrafter"/>
</dbReference>
<dbReference type="HOGENOM" id="CLU_123353_0_0_6"/>
<dbReference type="eggNOG" id="COG4682">
    <property type="taxonomic scope" value="Bacteria"/>
</dbReference>
<evidence type="ECO:0000259" key="2">
    <source>
        <dbReference type="Pfam" id="PF05360"/>
    </source>
</evidence>
<organism evidence="3 4">
    <name type="scientific">Allochromatium vinosum (strain ATCC 17899 / DSM 180 / NBRC 103801 / NCIMB 10441 / D)</name>
    <name type="common">Chromatium vinosum</name>
    <dbReference type="NCBI Taxonomy" id="572477"/>
    <lineage>
        <taxon>Bacteria</taxon>
        <taxon>Pseudomonadati</taxon>
        <taxon>Pseudomonadota</taxon>
        <taxon>Gammaproteobacteria</taxon>
        <taxon>Chromatiales</taxon>
        <taxon>Chromatiaceae</taxon>
        <taxon>Allochromatium</taxon>
    </lineage>
</organism>
<dbReference type="Pfam" id="PF05360">
    <property type="entry name" value="YiaAB"/>
    <property type="match status" value="2"/>
</dbReference>
<feature type="transmembrane region" description="Helical" evidence="1">
    <location>
        <begin position="12"/>
        <end position="31"/>
    </location>
</feature>
<feature type="domain" description="YiaAB two helix" evidence="2">
    <location>
        <begin position="13"/>
        <end position="65"/>
    </location>
</feature>
<keyword evidence="4" id="KW-1185">Reference proteome</keyword>
<keyword evidence="1" id="KW-0812">Transmembrane</keyword>
<dbReference type="GO" id="GO:0005886">
    <property type="term" value="C:plasma membrane"/>
    <property type="evidence" value="ECO:0007669"/>
    <property type="project" value="TreeGrafter"/>
</dbReference>
<evidence type="ECO:0000256" key="1">
    <source>
        <dbReference type="SAM" id="Phobius"/>
    </source>
</evidence>
<dbReference type="KEGG" id="alv:Alvin_0990"/>
<sequence>MKPPPAQRPTSAFIGASWSALFIGALAYLIGLWNAPMPLNEKGYYFTLLMYGLFSAVSLQKSVRDRLEGIPVTGLYFGLCWLSLGLAVLLLAVGLWNASFAPSEKGFYAMSFILSLFAAVAVQKNVRDMARWREDSPAHEAKDNAS</sequence>
<dbReference type="OrthoDB" id="3295178at2"/>
<evidence type="ECO:0000313" key="4">
    <source>
        <dbReference type="Proteomes" id="UP000001441"/>
    </source>
</evidence>
<dbReference type="NCBIfam" id="NF008482">
    <property type="entry name" value="PRK11383.1"/>
    <property type="match status" value="1"/>
</dbReference>
<dbReference type="AlphaFoldDB" id="D3RRM9"/>
<dbReference type="PANTHER" id="PTHR37290:SF1">
    <property type="entry name" value="INNER MEMBRANE PROTEIN YIAA"/>
    <property type="match status" value="1"/>
</dbReference>
<dbReference type="Proteomes" id="UP000001441">
    <property type="component" value="Chromosome"/>
</dbReference>
<dbReference type="STRING" id="572477.Alvin_0990"/>
<feature type="transmembrane region" description="Helical" evidence="1">
    <location>
        <begin position="106"/>
        <end position="123"/>
    </location>
</feature>
<dbReference type="PANTHER" id="PTHR37290">
    <property type="entry name" value="INNER MEMBRANE PROTEIN YIAA-RELATED"/>
    <property type="match status" value="1"/>
</dbReference>
<name>D3RRM9_ALLVD</name>
<feature type="transmembrane region" description="Helical" evidence="1">
    <location>
        <begin position="75"/>
        <end position="100"/>
    </location>
</feature>
<keyword evidence="1" id="KW-0472">Membrane</keyword>
<dbReference type="RefSeq" id="WP_012970209.1">
    <property type="nucleotide sequence ID" value="NC_013851.1"/>
</dbReference>
<protein>
    <submittedName>
        <fullName evidence="3">YiaAB two helix domain protein</fullName>
    </submittedName>
</protein>
<dbReference type="InterPro" id="IPR038972">
    <property type="entry name" value="YiaA-like"/>
</dbReference>